<gene>
    <name evidence="9" type="ORF">RU93_GL001214</name>
</gene>
<name>A0A1L8QNR3_9ENTE</name>
<dbReference type="SUPFAM" id="SSF54001">
    <property type="entry name" value="Cysteine proteinases"/>
    <property type="match status" value="2"/>
</dbReference>
<comment type="similarity">
    <text evidence="1">Belongs to the peptidase C40 family.</text>
</comment>
<sequence>MRLRLKKEWVLMKLSKHLRQSLVKITIALLLFAQVTPIFSDTIEGLVSNKEETGEPGQTPAVSTTSQAQEETISSSLETVISPSETIEDNPVEAPESAELPPALSESQEASNQPTSDSNTEITEESTTVSSDTTVSPSSESSDSQQTQESSTDSTVLSTETELTESSSTIQTQETSQSTQENTSEQSTNRTEETSDISSTQESSEEETVNPNSSVEESKPVIDKEELVPEKPTTAPVKRPNQSTTNTVTPTISEQIFPTLSQPFDLPLSPQSFVASDLNGFVLPLLSTYADQREAAIVVTALSYLNQPYKKGGKGPEHFDNLNYSRYVYQQIFSLDIPEEQTKFLQIGTKVTLDETRPGDLVVWEKENKVGIYLGQNKIIMADDSLLNDSFRRTNESEEIPGVRIFTLRDEQELGDEDEDQDLLTRYDFLRAPDYGLAKKEEWQLSTYGLQQVRDYPVSFAFQENDVTNAFIDSIGELAREMALKYDVFASVMIAQAILESGAGTSGLSRAPYYNLFGIKGSNSGASITLPTAEDNGQGQLYTINAAFRVYPSYRESLEDYVELIQTGISGNQTFYQKSWRSTAKNYLTATQNLMGKYATDTFYANKLNSLIATYQLTRFDEPKVSVSHAMMTLSEIPLEYRQDIRFPMYNGLNYNTSGSYEADQCTWYVFNRVAQLGGRVGDYMGNGADWHTNGQLLGYQTSSVPKVGYVISFKQGVAGYHPLYGHVAFVEAVGDEGVLISEGDASYVNYRIIPNEIALSSGVGYVAPK</sequence>
<dbReference type="EMBL" id="JXKD01000020">
    <property type="protein sequence ID" value="OJG09143.1"/>
    <property type="molecule type" value="Genomic_DNA"/>
</dbReference>
<evidence type="ECO:0000256" key="5">
    <source>
        <dbReference type="ARBA" id="ARBA00022807"/>
    </source>
</evidence>
<evidence type="ECO:0000256" key="4">
    <source>
        <dbReference type="ARBA" id="ARBA00022801"/>
    </source>
</evidence>
<protein>
    <submittedName>
        <fullName evidence="9">Uncharacterized protein</fullName>
    </submittedName>
</protein>
<dbReference type="GO" id="GO:0004040">
    <property type="term" value="F:amidase activity"/>
    <property type="evidence" value="ECO:0007669"/>
    <property type="project" value="InterPro"/>
</dbReference>
<feature type="domain" description="NlpC/P60" evidence="8">
    <location>
        <begin position="291"/>
        <end position="415"/>
    </location>
</feature>
<evidence type="ECO:0000256" key="2">
    <source>
        <dbReference type="ARBA" id="ARBA00010266"/>
    </source>
</evidence>
<dbReference type="Proteomes" id="UP000182149">
    <property type="component" value="Unassembled WGS sequence"/>
</dbReference>
<feature type="region of interest" description="Disordered" evidence="6">
    <location>
        <begin position="50"/>
        <end position="250"/>
    </location>
</feature>
<dbReference type="InterPro" id="IPR000064">
    <property type="entry name" value="NLP_P60_dom"/>
</dbReference>
<dbReference type="Gene3D" id="3.90.1720.10">
    <property type="entry name" value="endopeptidase domain like (from Nostoc punctiforme)"/>
    <property type="match status" value="2"/>
</dbReference>
<feature type="domain" description="Peptidase C51" evidence="7">
    <location>
        <begin position="641"/>
        <end position="768"/>
    </location>
</feature>
<keyword evidence="10" id="KW-1185">Reference proteome</keyword>
<evidence type="ECO:0000256" key="3">
    <source>
        <dbReference type="ARBA" id="ARBA00022670"/>
    </source>
</evidence>
<keyword evidence="3" id="KW-0645">Protease</keyword>
<accession>A0A1L8QNR3</accession>
<dbReference type="PANTHER" id="PTHR33308">
    <property type="entry name" value="PEPTIDOGLYCAN HYDROLASE FLGJ"/>
    <property type="match status" value="1"/>
</dbReference>
<evidence type="ECO:0000256" key="1">
    <source>
        <dbReference type="ARBA" id="ARBA00007074"/>
    </source>
</evidence>
<dbReference type="Pfam" id="PF05257">
    <property type="entry name" value="CHAP"/>
    <property type="match status" value="1"/>
</dbReference>
<comment type="similarity">
    <text evidence="2">Belongs to the glycosyl hydrolase 73 family.</text>
</comment>
<dbReference type="Gene3D" id="1.10.530.10">
    <property type="match status" value="1"/>
</dbReference>
<reference evidence="9 10" key="1">
    <citation type="submission" date="2014-12" db="EMBL/GenBank/DDBJ databases">
        <title>Draft genome sequences of 29 type strains of Enterococci.</title>
        <authorList>
            <person name="Zhong Z."/>
            <person name="Sun Z."/>
            <person name="Liu W."/>
            <person name="Zhang W."/>
            <person name="Zhang H."/>
        </authorList>
    </citation>
    <scope>NUCLEOTIDE SEQUENCE [LARGE SCALE GENOMIC DNA]</scope>
    <source>
        <strain evidence="9 10">DSM 17690</strain>
    </source>
</reference>
<dbReference type="AlphaFoldDB" id="A0A1L8QNR3"/>
<organism evidence="9 10">
    <name type="scientific">Enterococcus aquimarinus</name>
    <dbReference type="NCBI Taxonomy" id="328396"/>
    <lineage>
        <taxon>Bacteria</taxon>
        <taxon>Bacillati</taxon>
        <taxon>Bacillota</taxon>
        <taxon>Bacilli</taxon>
        <taxon>Lactobacillales</taxon>
        <taxon>Enterococcaceae</taxon>
        <taxon>Enterococcus</taxon>
    </lineage>
</organism>
<dbReference type="STRING" id="328396.RU93_GL001214"/>
<dbReference type="PANTHER" id="PTHR33308:SF9">
    <property type="entry name" value="PEPTIDOGLYCAN HYDROLASE FLGJ"/>
    <property type="match status" value="1"/>
</dbReference>
<dbReference type="GO" id="GO:0006508">
    <property type="term" value="P:proteolysis"/>
    <property type="evidence" value="ECO:0007669"/>
    <property type="project" value="UniProtKB-KW"/>
</dbReference>
<dbReference type="InterPro" id="IPR038765">
    <property type="entry name" value="Papain-like_cys_pep_sf"/>
</dbReference>
<dbReference type="Pfam" id="PF00877">
    <property type="entry name" value="NLPC_P60"/>
    <property type="match status" value="1"/>
</dbReference>
<evidence type="ECO:0000256" key="6">
    <source>
        <dbReference type="SAM" id="MobiDB-lite"/>
    </source>
</evidence>
<keyword evidence="4" id="KW-0378">Hydrolase</keyword>
<comment type="caution">
    <text evidence="9">The sequence shown here is derived from an EMBL/GenBank/DDBJ whole genome shotgun (WGS) entry which is preliminary data.</text>
</comment>
<dbReference type="PROSITE" id="PS50911">
    <property type="entry name" value="CHAP"/>
    <property type="match status" value="1"/>
</dbReference>
<dbReference type="InterPro" id="IPR002901">
    <property type="entry name" value="MGlyc_endo_b_GlcNAc-like_dom"/>
</dbReference>
<dbReference type="InterPro" id="IPR007921">
    <property type="entry name" value="CHAP_dom"/>
</dbReference>
<evidence type="ECO:0000313" key="9">
    <source>
        <dbReference type="EMBL" id="OJG09143.1"/>
    </source>
</evidence>
<feature type="compositionally biased region" description="Polar residues" evidence="6">
    <location>
        <begin position="105"/>
        <end position="114"/>
    </location>
</feature>
<dbReference type="GO" id="GO:0008234">
    <property type="term" value="F:cysteine-type peptidase activity"/>
    <property type="evidence" value="ECO:0007669"/>
    <property type="project" value="UniProtKB-KW"/>
</dbReference>
<feature type="compositionally biased region" description="Basic and acidic residues" evidence="6">
    <location>
        <begin position="216"/>
        <end position="229"/>
    </location>
</feature>
<dbReference type="SMART" id="SM00047">
    <property type="entry name" value="LYZ2"/>
    <property type="match status" value="1"/>
</dbReference>
<dbReference type="Pfam" id="PF01832">
    <property type="entry name" value="Glucosaminidase"/>
    <property type="match status" value="1"/>
</dbReference>
<dbReference type="Gene3D" id="4.10.80.30">
    <property type="entry name" value="DNA polymerase, domain 6"/>
    <property type="match status" value="1"/>
</dbReference>
<feature type="compositionally biased region" description="Polar residues" evidence="6">
    <location>
        <begin position="60"/>
        <end position="85"/>
    </location>
</feature>
<evidence type="ECO:0000259" key="7">
    <source>
        <dbReference type="PROSITE" id="PS50911"/>
    </source>
</evidence>
<dbReference type="PROSITE" id="PS51935">
    <property type="entry name" value="NLPC_P60"/>
    <property type="match status" value="1"/>
</dbReference>
<feature type="compositionally biased region" description="Polar residues" evidence="6">
    <location>
        <begin position="240"/>
        <end position="250"/>
    </location>
</feature>
<evidence type="ECO:0000313" key="10">
    <source>
        <dbReference type="Proteomes" id="UP000182149"/>
    </source>
</evidence>
<keyword evidence="5" id="KW-0788">Thiol protease</keyword>
<proteinExistence type="inferred from homology"/>
<feature type="compositionally biased region" description="Low complexity" evidence="6">
    <location>
        <begin position="115"/>
        <end position="188"/>
    </location>
</feature>
<dbReference type="InterPro" id="IPR051056">
    <property type="entry name" value="Glycosyl_Hydrolase_73"/>
</dbReference>
<evidence type="ECO:0000259" key="8">
    <source>
        <dbReference type="PROSITE" id="PS51935"/>
    </source>
</evidence>